<evidence type="ECO:0000313" key="1">
    <source>
        <dbReference type="EMBL" id="MCZ0666608.1"/>
    </source>
</evidence>
<sequence length="91" mass="10630">MNEDVKTVMIRCDDNIEALLFRKYKYDGDYAFTIEDAYSGANYRGISGRIKRAWKAFWNKPVIYNGIYCGGEGRDRVRNFLKECLELVEGE</sequence>
<dbReference type="AlphaFoldDB" id="A0A9Q4EX54"/>
<protein>
    <submittedName>
        <fullName evidence="1">Uncharacterized protein</fullName>
    </submittedName>
</protein>
<name>A0A9Q4EX54_MEDGN</name>
<evidence type="ECO:0000313" key="2">
    <source>
        <dbReference type="Proteomes" id="UP001079535"/>
    </source>
</evidence>
<dbReference type="EMBL" id="JAPRAY010000003">
    <property type="protein sequence ID" value="MCZ0666608.1"/>
    <property type="molecule type" value="Genomic_DNA"/>
</dbReference>
<dbReference type="Proteomes" id="UP001079535">
    <property type="component" value="Unassembled WGS sequence"/>
</dbReference>
<gene>
    <name evidence="1" type="ORF">OZZ17_03530</name>
</gene>
<reference evidence="1" key="1">
    <citation type="submission" date="2022-11" db="EMBL/GenBank/DDBJ databases">
        <title>Temperate bacteriophages infecting mucin-degrading bacterium Ruminococcus gnavus from the human gut.</title>
        <authorList>
            <person name="Buttimer C."/>
        </authorList>
    </citation>
    <scope>NUCLEOTIDE SEQUENCE</scope>
    <source>
        <strain evidence="1">CCUG 49994</strain>
    </source>
</reference>
<accession>A0A9Q4EX54</accession>
<organism evidence="1 2">
    <name type="scientific">Mediterraneibacter gnavus</name>
    <name type="common">Ruminococcus gnavus</name>
    <dbReference type="NCBI Taxonomy" id="33038"/>
    <lineage>
        <taxon>Bacteria</taxon>
        <taxon>Bacillati</taxon>
        <taxon>Bacillota</taxon>
        <taxon>Clostridia</taxon>
        <taxon>Lachnospirales</taxon>
        <taxon>Lachnospiraceae</taxon>
        <taxon>Mediterraneibacter</taxon>
    </lineage>
</organism>
<comment type="caution">
    <text evidence="1">The sequence shown here is derived from an EMBL/GenBank/DDBJ whole genome shotgun (WGS) entry which is preliminary data.</text>
</comment>
<dbReference type="RefSeq" id="WP_268803393.1">
    <property type="nucleotide sequence ID" value="NZ_JAPRAY010000003.1"/>
</dbReference>
<proteinExistence type="predicted"/>